<organism evidence="1 2">
    <name type="scientific">Penicillium decumbens</name>
    <dbReference type="NCBI Taxonomy" id="69771"/>
    <lineage>
        <taxon>Eukaryota</taxon>
        <taxon>Fungi</taxon>
        <taxon>Dikarya</taxon>
        <taxon>Ascomycota</taxon>
        <taxon>Pezizomycotina</taxon>
        <taxon>Eurotiomycetes</taxon>
        <taxon>Eurotiomycetidae</taxon>
        <taxon>Eurotiales</taxon>
        <taxon>Aspergillaceae</taxon>
        <taxon>Penicillium</taxon>
    </lineage>
</organism>
<keyword evidence="2" id="KW-1185">Reference proteome</keyword>
<accession>A0A1V6NV35</accession>
<dbReference type="InterPro" id="IPR032675">
    <property type="entry name" value="LRR_dom_sf"/>
</dbReference>
<sequence>MRWLFAGLRSLQQPLKELAIQNHQSVSPRNEETIAQIQQVLKRLTSLRLNVVHERDDDAPEIEVEIPDLHEFYTQILPSVWLKPSMGSLQKLSLYSTDYWGFYPKANLDGINFPHLKSLTLGRFSFVDDKQLDWILTHSSTLQEIYLDDCAILTSVMIFDGESDLSKCQIPESDLELREAGGQRSFHYAYPRRWHDYFSSIQKGLPNLRQFGFGVSTSWLYNLSMLPFEKEKEIIPALMKERYVVFDGDGGPSPFSHLSDYLEFNTESEWLGYGCDEKDKNALKALQ</sequence>
<comment type="caution">
    <text evidence="1">The sequence shown here is derived from an EMBL/GenBank/DDBJ whole genome shotgun (WGS) entry which is preliminary data.</text>
</comment>
<evidence type="ECO:0000313" key="2">
    <source>
        <dbReference type="Proteomes" id="UP000191522"/>
    </source>
</evidence>
<dbReference type="OrthoDB" id="3140657at2759"/>
<reference evidence="2" key="1">
    <citation type="journal article" date="2017" name="Nat. Microbiol.">
        <title>Global analysis of biosynthetic gene clusters reveals vast potential of secondary metabolite production in Penicillium species.</title>
        <authorList>
            <person name="Nielsen J.C."/>
            <person name="Grijseels S."/>
            <person name="Prigent S."/>
            <person name="Ji B."/>
            <person name="Dainat J."/>
            <person name="Nielsen K.F."/>
            <person name="Frisvad J.C."/>
            <person name="Workman M."/>
            <person name="Nielsen J."/>
        </authorList>
    </citation>
    <scope>NUCLEOTIDE SEQUENCE [LARGE SCALE GENOMIC DNA]</scope>
    <source>
        <strain evidence="2">IBT 11843</strain>
    </source>
</reference>
<evidence type="ECO:0000313" key="1">
    <source>
        <dbReference type="EMBL" id="OQD68530.1"/>
    </source>
</evidence>
<gene>
    <name evidence="1" type="ORF">PENDEC_c034G00283</name>
</gene>
<proteinExistence type="predicted"/>
<name>A0A1V6NV35_PENDC</name>
<dbReference type="Gene3D" id="3.80.10.10">
    <property type="entry name" value="Ribonuclease Inhibitor"/>
    <property type="match status" value="1"/>
</dbReference>
<protein>
    <submittedName>
        <fullName evidence="1">Uncharacterized protein</fullName>
    </submittedName>
</protein>
<dbReference type="AlphaFoldDB" id="A0A1V6NV35"/>
<dbReference type="Proteomes" id="UP000191522">
    <property type="component" value="Unassembled WGS sequence"/>
</dbReference>
<dbReference type="PANTHER" id="PTHR42057">
    <property type="entry name" value="F-BOX DOMAIN PROTEIN (AFU_ORTHOLOGUE AFUA_4G00200)"/>
    <property type="match status" value="1"/>
</dbReference>
<dbReference type="SUPFAM" id="SSF52047">
    <property type="entry name" value="RNI-like"/>
    <property type="match status" value="1"/>
</dbReference>
<dbReference type="PANTHER" id="PTHR42057:SF2">
    <property type="entry name" value="F-BOX DOMAIN PROTEIN (AFU_ORTHOLOGUE AFUA_4G00200)-RELATED"/>
    <property type="match status" value="1"/>
</dbReference>
<dbReference type="EMBL" id="MDYL01000034">
    <property type="protein sequence ID" value="OQD68530.1"/>
    <property type="molecule type" value="Genomic_DNA"/>
</dbReference>
<dbReference type="OMA" id="FNTESEW"/>